<reference evidence="8" key="2">
    <citation type="submission" date="2025-09" db="UniProtKB">
        <authorList>
            <consortium name="Ensembl"/>
        </authorList>
    </citation>
    <scope>IDENTIFICATION</scope>
</reference>
<dbReference type="GO" id="GO:0006954">
    <property type="term" value="P:inflammatory response"/>
    <property type="evidence" value="ECO:0007669"/>
    <property type="project" value="InterPro"/>
</dbReference>
<evidence type="ECO:0000256" key="1">
    <source>
        <dbReference type="ARBA" id="ARBA00004613"/>
    </source>
</evidence>
<name>A0A8C8VMI3_9SAUR</name>
<evidence type="ECO:0000256" key="2">
    <source>
        <dbReference type="ARBA" id="ARBA00007236"/>
    </source>
</evidence>
<evidence type="ECO:0000256" key="3">
    <source>
        <dbReference type="ARBA" id="ARBA00022514"/>
    </source>
</evidence>
<keyword evidence="9" id="KW-1185">Reference proteome</keyword>
<evidence type="ECO:0008006" key="10">
    <source>
        <dbReference type="Google" id="ProtNLM"/>
    </source>
</evidence>
<keyword evidence="4" id="KW-0964">Secreted</keyword>
<feature type="chain" id="PRO_5034281700" description="Interleukin 17F" evidence="7">
    <location>
        <begin position="26"/>
        <end position="170"/>
    </location>
</feature>
<dbReference type="InterPro" id="IPR029034">
    <property type="entry name" value="Cystine-knot_cytokine"/>
</dbReference>
<dbReference type="InterPro" id="IPR020440">
    <property type="entry name" value="IL-17_chr"/>
</dbReference>
<evidence type="ECO:0000313" key="9">
    <source>
        <dbReference type="Proteomes" id="UP000694393"/>
    </source>
</evidence>
<dbReference type="PRINTS" id="PR01932">
    <property type="entry name" value="INTRLEUKIN17"/>
</dbReference>
<comment type="subcellular location">
    <subcellularLocation>
        <location evidence="1">Secreted</location>
    </subcellularLocation>
</comment>
<feature type="region of interest" description="Disordered" evidence="6">
    <location>
        <begin position="34"/>
        <end position="59"/>
    </location>
</feature>
<dbReference type="Pfam" id="PF06083">
    <property type="entry name" value="IL17"/>
    <property type="match status" value="1"/>
</dbReference>
<dbReference type="GO" id="GO:0005125">
    <property type="term" value="F:cytokine activity"/>
    <property type="evidence" value="ECO:0007669"/>
    <property type="project" value="UniProtKB-KW"/>
</dbReference>
<comment type="similarity">
    <text evidence="2">Belongs to the IL-17 family.</text>
</comment>
<dbReference type="SUPFAM" id="SSF57501">
    <property type="entry name" value="Cystine-knot cytokines"/>
    <property type="match status" value="1"/>
</dbReference>
<keyword evidence="3" id="KW-0202">Cytokine</keyword>
<accession>A0A8C8VMI3</accession>
<organism evidence="8 9">
    <name type="scientific">Pelusios castaneus</name>
    <name type="common">West African mud turtle</name>
    <dbReference type="NCBI Taxonomy" id="367368"/>
    <lineage>
        <taxon>Eukaryota</taxon>
        <taxon>Metazoa</taxon>
        <taxon>Chordata</taxon>
        <taxon>Craniata</taxon>
        <taxon>Vertebrata</taxon>
        <taxon>Euteleostomi</taxon>
        <taxon>Archelosauria</taxon>
        <taxon>Testudinata</taxon>
        <taxon>Testudines</taxon>
        <taxon>Pleurodira</taxon>
        <taxon>Pelomedusidae</taxon>
        <taxon>Pelusios</taxon>
    </lineage>
</organism>
<sequence>EIPNPRSVSLIQFSSLLLMLILVHSAKNSAHGKAVRSGFNKGRETDMKTSDNCPPQKDSRFPLSVKVDINISGPKHATKMAHDINNRSMAPWDYSIDEDPNRFPQVIAQAKCRHYSCVDSTGEEDYSMNSIPIQHEILVLRREQRGCQHAYRMEKQLVTVGCTCVRPIIN</sequence>
<evidence type="ECO:0000256" key="5">
    <source>
        <dbReference type="ARBA" id="ARBA00022729"/>
    </source>
</evidence>
<reference evidence="8" key="1">
    <citation type="submission" date="2025-08" db="UniProtKB">
        <authorList>
            <consortium name="Ensembl"/>
        </authorList>
    </citation>
    <scope>IDENTIFICATION</scope>
</reference>
<evidence type="ECO:0000256" key="6">
    <source>
        <dbReference type="SAM" id="MobiDB-lite"/>
    </source>
</evidence>
<dbReference type="InterPro" id="IPR010345">
    <property type="entry name" value="IL-17_fam"/>
</dbReference>
<dbReference type="Proteomes" id="UP000694393">
    <property type="component" value="Unplaced"/>
</dbReference>
<evidence type="ECO:0000256" key="4">
    <source>
        <dbReference type="ARBA" id="ARBA00022525"/>
    </source>
</evidence>
<dbReference type="AlphaFoldDB" id="A0A8C8VMI3"/>
<proteinExistence type="inferred from homology"/>
<protein>
    <recommendedName>
        <fullName evidence="10">Interleukin 17F</fullName>
    </recommendedName>
</protein>
<evidence type="ECO:0000313" key="8">
    <source>
        <dbReference type="Ensembl" id="ENSPCEP00000018548.1"/>
    </source>
</evidence>
<feature type="signal peptide" evidence="7">
    <location>
        <begin position="1"/>
        <end position="25"/>
    </location>
</feature>
<keyword evidence="5 7" id="KW-0732">Signal</keyword>
<dbReference type="Ensembl" id="ENSPCET00000019172.1">
    <property type="protein sequence ID" value="ENSPCEP00000018548.1"/>
    <property type="gene ID" value="ENSPCEG00000014462.1"/>
</dbReference>
<dbReference type="Gene3D" id="2.10.90.10">
    <property type="entry name" value="Cystine-knot cytokines"/>
    <property type="match status" value="1"/>
</dbReference>
<dbReference type="GO" id="GO:0005615">
    <property type="term" value="C:extracellular space"/>
    <property type="evidence" value="ECO:0007669"/>
    <property type="project" value="UniProtKB-KW"/>
</dbReference>
<evidence type="ECO:0000256" key="7">
    <source>
        <dbReference type="SAM" id="SignalP"/>
    </source>
</evidence>